<dbReference type="PROSITE" id="PS00139">
    <property type="entry name" value="THIOL_PROTEASE_CYS"/>
    <property type="match status" value="1"/>
</dbReference>
<feature type="active site" evidence="5">
    <location>
        <position position="319"/>
    </location>
</feature>
<dbReference type="InterPro" id="IPR022684">
    <property type="entry name" value="Calpain_cysteine_protease"/>
</dbReference>
<evidence type="ECO:0000256" key="3">
    <source>
        <dbReference type="ARBA" id="ARBA00022801"/>
    </source>
</evidence>
<sequence length="1138" mass="128548">MGCGASSDEQAVGPPGSSSRTENVSPEMDAWGKPLVIPMSAVSALEKPADDDSTAQMEQVVESKLKDAKAGDDGYDKNVELSEDEQQQVKEWLEMVKDFDNVDFDADFGGSMNTAEEIYKAFKALPAKVRAMKKVVDGTWNVAFPVGAAVVASMDITVNTPQEEIDKKYMKIFQEYPWYGPASGELRRIKIRERVRGKAYEPYDRLSLDPWDGNIDYDQDELQNYISEHFERAQGVKAFLFSRRADPQHPDHVYFQDGPAIVDYVNEFLGETRYVDTFTQTSNTNHGNTWGIPKNYSEMQVFSEGVDPNDIMQGFIGNCWMVSTIATVARWPQLLEEGIYPKSFSPSGCYAVRLCSKCSETKPQDVRWAWIIVDSIFPRDERGQTACANSRDHLELWPMILEKALAKMHGSYSLMVGGGGGKPVGYGGLLMALSGGPWYWMTIGKELKTEEKVSNYLRWMRHKAQRLLVVSCSASPSDKERLGLVGHHAYSILGMHSIFEEDNEIHLVELRNPWGWFEWKGKWSNHDWQNWMKNKRHNQVARFRELFDWERIKETDGKEGMPRDGQFYMEVKDFMQYFTTITVVKEETLRDVSGWLSDLKSAAKFSSKARFHVPPIQARAFSRLVACLSGHGSFNTSAGAAQWCEDLKKRLEKLKPGQLLLAPGGWIHNKGGHAIIYLFHRASDKEFRFAVCNTGEGVNDHPQDAGADVFPKEKRVTSWLLKGIPPEKILDELWLFSLFKMKLLMYHLRLGQVARIHQALKDTDLEADALGLRFDAADRDIMQAMTASDFMVVECACRQMAQKVAEAREIQRQALAKKAVGISQGVPKDIIVDHVGYAGFPGWELLSVPWYGDLDLILHPSMRLSELISVSEATETMEPTLISWGTRTLYTLVSTIGALIEDIFIRYFPGSHPEWTELEFETCSDWWCKMSSKYSKDLATQTKLLKSLWRLTQHYVAAVASSTTGNSVAVSTEGLPLSTPKLAEARNSLQRHAAGGGAKGDAAWDQMLNGLKYDASSMKSTQQLVNDLTKKVLGIMSNVLPPNHSDEWPKWTIPFGWALNSAGEIKKRAPEFYYWRDICVWSKYICLDPACRKFKGVFKSDNVTINWKVSYCKPCEILKSQPSALNGTIKFDQLSKGR</sequence>
<feature type="active site" evidence="5">
    <location>
        <position position="488"/>
    </location>
</feature>
<dbReference type="PRINTS" id="PR00704">
    <property type="entry name" value="CALPAIN"/>
</dbReference>
<evidence type="ECO:0000313" key="8">
    <source>
        <dbReference type="EMBL" id="CAK9018315.1"/>
    </source>
</evidence>
<evidence type="ECO:0000256" key="4">
    <source>
        <dbReference type="ARBA" id="ARBA00022807"/>
    </source>
</evidence>
<dbReference type="Pfam" id="PF00648">
    <property type="entry name" value="Peptidase_C2"/>
    <property type="match status" value="1"/>
</dbReference>
<accession>A0ABP0JV21</accession>
<keyword evidence="9" id="KW-1185">Reference proteome</keyword>
<dbReference type="SUPFAM" id="SSF54001">
    <property type="entry name" value="Cysteine proteinases"/>
    <property type="match status" value="1"/>
</dbReference>
<feature type="domain" description="Calpain catalytic" evidence="7">
    <location>
        <begin position="240"/>
        <end position="587"/>
    </location>
</feature>
<reference evidence="8 9" key="1">
    <citation type="submission" date="2024-02" db="EMBL/GenBank/DDBJ databases">
        <authorList>
            <person name="Chen Y."/>
            <person name="Shah S."/>
            <person name="Dougan E. K."/>
            <person name="Thang M."/>
            <person name="Chan C."/>
        </authorList>
    </citation>
    <scope>NUCLEOTIDE SEQUENCE [LARGE SCALE GENOMIC DNA]</scope>
</reference>
<organism evidence="8 9">
    <name type="scientific">Durusdinium trenchii</name>
    <dbReference type="NCBI Taxonomy" id="1381693"/>
    <lineage>
        <taxon>Eukaryota</taxon>
        <taxon>Sar</taxon>
        <taxon>Alveolata</taxon>
        <taxon>Dinophyceae</taxon>
        <taxon>Suessiales</taxon>
        <taxon>Symbiodiniaceae</taxon>
        <taxon>Durusdinium</taxon>
    </lineage>
</organism>
<keyword evidence="2 5" id="KW-0645">Protease</keyword>
<feature type="active site" evidence="5">
    <location>
        <position position="512"/>
    </location>
</feature>
<dbReference type="PROSITE" id="PS50203">
    <property type="entry name" value="CALPAIN_CAT"/>
    <property type="match status" value="1"/>
</dbReference>
<gene>
    <name evidence="8" type="ORF">SCF082_LOCUS14029</name>
</gene>
<dbReference type="EMBL" id="CAXAMM010008746">
    <property type="protein sequence ID" value="CAK9018315.1"/>
    <property type="molecule type" value="Genomic_DNA"/>
</dbReference>
<dbReference type="InterPro" id="IPR038765">
    <property type="entry name" value="Papain-like_cys_pep_sf"/>
</dbReference>
<dbReference type="InterPro" id="IPR001300">
    <property type="entry name" value="Peptidase_C2_calpain_cat"/>
</dbReference>
<keyword evidence="3 5" id="KW-0378">Hydrolase</keyword>
<feature type="region of interest" description="Disordered" evidence="6">
    <location>
        <begin position="1"/>
        <end position="32"/>
    </location>
</feature>
<dbReference type="InterPro" id="IPR000169">
    <property type="entry name" value="Pept_cys_AS"/>
</dbReference>
<dbReference type="PANTHER" id="PTHR10183">
    <property type="entry name" value="CALPAIN"/>
    <property type="match status" value="1"/>
</dbReference>
<dbReference type="PANTHER" id="PTHR10183:SF379">
    <property type="entry name" value="CALPAIN-5"/>
    <property type="match status" value="1"/>
</dbReference>
<dbReference type="Gene3D" id="3.90.70.10">
    <property type="entry name" value="Cysteine proteinases"/>
    <property type="match status" value="1"/>
</dbReference>
<evidence type="ECO:0000256" key="6">
    <source>
        <dbReference type="SAM" id="MobiDB-lite"/>
    </source>
</evidence>
<comment type="caution">
    <text evidence="8">The sequence shown here is derived from an EMBL/GenBank/DDBJ whole genome shotgun (WGS) entry which is preliminary data.</text>
</comment>
<comment type="similarity">
    <text evidence="1">Belongs to the peptidase C2 family.</text>
</comment>
<evidence type="ECO:0000256" key="1">
    <source>
        <dbReference type="ARBA" id="ARBA00007623"/>
    </source>
</evidence>
<proteinExistence type="inferred from homology"/>
<evidence type="ECO:0000256" key="2">
    <source>
        <dbReference type="ARBA" id="ARBA00022670"/>
    </source>
</evidence>
<keyword evidence="4 5" id="KW-0788">Thiol protease</keyword>
<protein>
    <submittedName>
        <fullName evidence="8">Calpain-15 (Small optic lobes homolog)</fullName>
    </submittedName>
</protein>
<evidence type="ECO:0000259" key="7">
    <source>
        <dbReference type="PROSITE" id="PS50203"/>
    </source>
</evidence>
<evidence type="ECO:0000313" key="9">
    <source>
        <dbReference type="Proteomes" id="UP001642464"/>
    </source>
</evidence>
<evidence type="ECO:0000256" key="5">
    <source>
        <dbReference type="PROSITE-ProRule" id="PRU00239"/>
    </source>
</evidence>
<name>A0ABP0JV21_9DINO</name>
<dbReference type="Proteomes" id="UP001642464">
    <property type="component" value="Unassembled WGS sequence"/>
</dbReference>
<dbReference type="SMART" id="SM00230">
    <property type="entry name" value="CysPc"/>
    <property type="match status" value="1"/>
</dbReference>